<evidence type="ECO:0000259" key="2">
    <source>
        <dbReference type="Pfam" id="PF24209"/>
    </source>
</evidence>
<dbReference type="VEuPathDB" id="FungiDB:FUN_022819"/>
<comment type="caution">
    <text evidence="3">The sequence shown here is derived from an EMBL/GenBank/DDBJ whole genome shotgun (WGS) entry which is preliminary data.</text>
</comment>
<dbReference type="AlphaFoldDB" id="A0A2N0NXZ6"/>
<dbReference type="Pfam" id="PF24209">
    <property type="entry name" value="DUF7431"/>
    <property type="match status" value="1"/>
</dbReference>
<dbReference type="InterPro" id="IPR055854">
    <property type="entry name" value="DUF7431"/>
</dbReference>
<evidence type="ECO:0000259" key="1">
    <source>
        <dbReference type="Pfam" id="PF22693"/>
    </source>
</evidence>
<dbReference type="VEuPathDB" id="FungiDB:RhiirFUN_003573"/>
<gene>
    <name evidence="3" type="ORF">RhiirA5_429688</name>
</gene>
<dbReference type="InterPro" id="IPR054586">
    <property type="entry name" value="MACPF_1_fungal"/>
</dbReference>
<dbReference type="Pfam" id="PF22693">
    <property type="entry name" value="MACPF_1"/>
    <property type="match status" value="1"/>
</dbReference>
<reference evidence="3 4" key="2">
    <citation type="submission" date="2017-09" db="EMBL/GenBank/DDBJ databases">
        <title>Extensive intraspecific genome diversity in a model arbuscular mycorrhizal fungus.</title>
        <authorList>
            <person name="Chen E.C."/>
            <person name="Morin E."/>
            <person name="Beaudet D."/>
            <person name="Noel J."/>
            <person name="Ndikumana S."/>
            <person name="Charron P."/>
            <person name="St-Onge C."/>
            <person name="Giorgi J."/>
            <person name="Grigoriev I.V."/>
            <person name="Roux C."/>
            <person name="Martin F.M."/>
            <person name="Corradi N."/>
        </authorList>
    </citation>
    <scope>NUCLEOTIDE SEQUENCE [LARGE SCALE GENOMIC DNA]</scope>
    <source>
        <strain evidence="3 4">A5</strain>
    </source>
</reference>
<sequence>MSNIACQNKTANIDSTNIQDDVNITVQMDDTSSKLISVNLDLRDKLSNIRKKLEQNSKVEMNDTLSFANKINKNNKTSGSSLAEIAKEDEEKIILENIIDIKNNDIFLYLKSEPDWKFFKDRLKLEYGRSVTLEKANNRAFTIVNCEINEIVDGYENSTIQIDLEEDKIIKNDFLLIADIDIPNFAKLGVSIKNSNIKNSNVVTSLTYNIIEYEKMSLKFKLEPTKEFIEAVKDVIDSEESRKFKDIINDFGQFIPKEIILGGRAYFIAKENSEENSGEYVKNTDCRASNIKIEKNSSKTFNKSNSSKFQSFKLFGGKEVCSNNFNETDWIESLRDFRNWSCIKFKDPVNIFQLLPENLRRQVLLLVGKKILYTNTEDCTNYLFESGMHHTFKLNIPENILEILQNKDADCNIFATVIDKKGKDIFNCQIVWPPNEDPKLIIHCIQKKFRKRECILKIKWMIIGYDINFDFNHSDLNVKMKILKEDFNSSDHQTIIKQLDLKYDSSALYFGIPILDKLDSSNNSLIIGHHFFNDENEIIGSYIFSYCLKKNHFVNLPNFTFYTLIISNYSNSGNYGILPLQHTSKMRKLLNFIKSKSLKPNPKFISLHSTKNKYNPILLKQKASEIKIKYINVNCDQNDCICKNKRFKKFEDNLKYAFLDPKDSN</sequence>
<evidence type="ECO:0000313" key="4">
    <source>
        <dbReference type="Proteomes" id="UP000232722"/>
    </source>
</evidence>
<dbReference type="VEuPathDB" id="FungiDB:RhiirA1_457352"/>
<protein>
    <recommendedName>
        <fullName evidence="5">MACPF domain-containing protein</fullName>
    </recommendedName>
</protein>
<dbReference type="EMBL" id="LLXJ01002189">
    <property type="protein sequence ID" value="PKB99442.1"/>
    <property type="molecule type" value="Genomic_DNA"/>
</dbReference>
<evidence type="ECO:0008006" key="5">
    <source>
        <dbReference type="Google" id="ProtNLM"/>
    </source>
</evidence>
<accession>A0A2N0NXZ6</accession>
<name>A0A2N0NXZ6_9GLOM</name>
<feature type="domain" description="DUF7431" evidence="2">
    <location>
        <begin position="371"/>
        <end position="640"/>
    </location>
</feature>
<feature type="domain" description="MACPF-like" evidence="1">
    <location>
        <begin position="295"/>
        <end position="363"/>
    </location>
</feature>
<evidence type="ECO:0000313" key="3">
    <source>
        <dbReference type="EMBL" id="PKB99442.1"/>
    </source>
</evidence>
<organism evidence="3 4">
    <name type="scientific">Rhizophagus irregularis</name>
    <dbReference type="NCBI Taxonomy" id="588596"/>
    <lineage>
        <taxon>Eukaryota</taxon>
        <taxon>Fungi</taxon>
        <taxon>Fungi incertae sedis</taxon>
        <taxon>Mucoromycota</taxon>
        <taxon>Glomeromycotina</taxon>
        <taxon>Glomeromycetes</taxon>
        <taxon>Glomerales</taxon>
        <taxon>Glomeraceae</taxon>
        <taxon>Rhizophagus</taxon>
    </lineage>
</organism>
<dbReference type="Proteomes" id="UP000232722">
    <property type="component" value="Unassembled WGS sequence"/>
</dbReference>
<proteinExistence type="predicted"/>
<reference evidence="3 4" key="1">
    <citation type="submission" date="2016-04" db="EMBL/GenBank/DDBJ databases">
        <title>Genome analyses suggest a sexual origin of heterokaryosis in a supposedly ancient asexual fungus.</title>
        <authorList>
            <person name="Ropars J."/>
            <person name="Sedzielewska K."/>
            <person name="Noel J."/>
            <person name="Charron P."/>
            <person name="Farinelli L."/>
            <person name="Marton T."/>
            <person name="Kruger M."/>
            <person name="Pelin A."/>
            <person name="Brachmann A."/>
            <person name="Corradi N."/>
        </authorList>
    </citation>
    <scope>NUCLEOTIDE SEQUENCE [LARGE SCALE GENOMIC DNA]</scope>
    <source>
        <strain evidence="3 4">A5</strain>
    </source>
</reference>